<keyword evidence="2" id="KW-1185">Reference proteome</keyword>
<dbReference type="Proteomes" id="UP000002640">
    <property type="component" value="Unassembled WGS sequence"/>
</dbReference>
<dbReference type="InParanoid" id="G4ZXA5"/>
<dbReference type="KEGG" id="psoj:PHYSODRAFT_286989"/>
<sequence>MVQVDCGLSTAWAVLTAEFFHILRLPPLSPLLAFDPSRPIPICASLWPRRLPYFPLSRSVCPISRAATHPQLKMTAQSVSLAALETAVALHCLGDARRHHLLRCVSLQVVQRSSQPLSR</sequence>
<dbReference type="EMBL" id="JH159157">
    <property type="protein sequence ID" value="EGZ12521.1"/>
    <property type="molecule type" value="Genomic_DNA"/>
</dbReference>
<proteinExistence type="predicted"/>
<evidence type="ECO:0000313" key="2">
    <source>
        <dbReference type="Proteomes" id="UP000002640"/>
    </source>
</evidence>
<dbReference type="RefSeq" id="XP_009532854.1">
    <property type="nucleotide sequence ID" value="XM_009534559.1"/>
</dbReference>
<reference evidence="1 2" key="1">
    <citation type="journal article" date="2006" name="Science">
        <title>Phytophthora genome sequences uncover evolutionary origins and mechanisms of pathogenesis.</title>
        <authorList>
            <person name="Tyler B.M."/>
            <person name="Tripathy S."/>
            <person name="Zhang X."/>
            <person name="Dehal P."/>
            <person name="Jiang R.H."/>
            <person name="Aerts A."/>
            <person name="Arredondo F.D."/>
            <person name="Baxter L."/>
            <person name="Bensasson D."/>
            <person name="Beynon J.L."/>
            <person name="Chapman J."/>
            <person name="Damasceno C.M."/>
            <person name="Dorrance A.E."/>
            <person name="Dou D."/>
            <person name="Dickerman A.W."/>
            <person name="Dubchak I.L."/>
            <person name="Garbelotto M."/>
            <person name="Gijzen M."/>
            <person name="Gordon S.G."/>
            <person name="Govers F."/>
            <person name="Grunwald N.J."/>
            <person name="Huang W."/>
            <person name="Ivors K.L."/>
            <person name="Jones R.W."/>
            <person name="Kamoun S."/>
            <person name="Krampis K."/>
            <person name="Lamour K.H."/>
            <person name="Lee M.K."/>
            <person name="McDonald W.H."/>
            <person name="Medina M."/>
            <person name="Meijer H.J."/>
            <person name="Nordberg E.K."/>
            <person name="Maclean D.J."/>
            <person name="Ospina-Giraldo M.D."/>
            <person name="Morris P.F."/>
            <person name="Phuntumart V."/>
            <person name="Putnam N.H."/>
            <person name="Rash S."/>
            <person name="Rose J.K."/>
            <person name="Sakihama Y."/>
            <person name="Salamov A.A."/>
            <person name="Savidor A."/>
            <person name="Scheuring C.F."/>
            <person name="Smith B.M."/>
            <person name="Sobral B.W."/>
            <person name="Terry A."/>
            <person name="Torto-Alalibo T.A."/>
            <person name="Win J."/>
            <person name="Xu Z."/>
            <person name="Zhang H."/>
            <person name="Grigoriev I.V."/>
            <person name="Rokhsar D.S."/>
            <person name="Boore J.L."/>
        </authorList>
    </citation>
    <scope>NUCLEOTIDE SEQUENCE [LARGE SCALE GENOMIC DNA]</scope>
    <source>
        <strain evidence="1 2">P6497</strain>
    </source>
</reference>
<organism evidence="1 2">
    <name type="scientific">Phytophthora sojae (strain P6497)</name>
    <name type="common">Soybean stem and root rot agent</name>
    <name type="synonym">Phytophthora megasperma f. sp. glycines</name>
    <dbReference type="NCBI Taxonomy" id="1094619"/>
    <lineage>
        <taxon>Eukaryota</taxon>
        <taxon>Sar</taxon>
        <taxon>Stramenopiles</taxon>
        <taxon>Oomycota</taxon>
        <taxon>Peronosporomycetes</taxon>
        <taxon>Peronosporales</taxon>
        <taxon>Peronosporaceae</taxon>
        <taxon>Phytophthora</taxon>
    </lineage>
</organism>
<gene>
    <name evidence="1" type="ORF">PHYSODRAFT_286989</name>
</gene>
<dbReference type="AlphaFoldDB" id="G4ZXA5"/>
<name>G4ZXA5_PHYSP</name>
<dbReference type="GeneID" id="20640522"/>
<evidence type="ECO:0000313" key="1">
    <source>
        <dbReference type="EMBL" id="EGZ12521.1"/>
    </source>
</evidence>
<accession>G4ZXA5</accession>
<protein>
    <submittedName>
        <fullName evidence="1">Uncharacterized protein</fullName>
    </submittedName>
</protein>